<dbReference type="GO" id="GO:0003735">
    <property type="term" value="F:structural constituent of ribosome"/>
    <property type="evidence" value="ECO:0007669"/>
    <property type="project" value="InterPro"/>
</dbReference>
<dbReference type="InterPro" id="IPR000218">
    <property type="entry name" value="Ribosomal_uL14"/>
</dbReference>
<dbReference type="Gene3D" id="2.40.150.20">
    <property type="entry name" value="Ribosomal protein L14"/>
    <property type="match status" value="1"/>
</dbReference>
<dbReference type="GeneID" id="11122981"/>
<evidence type="ECO:0000256" key="3">
    <source>
        <dbReference type="ARBA" id="ARBA00023274"/>
    </source>
</evidence>
<gene>
    <name evidence="4" type="ORF">IMG5_M206987</name>
</gene>
<sequence length="119" mass="13530">MIQKETNLKPSDRCGVWSTRVFQLYTGSFRKCSSISNFVKISVKKTQPNNQITKKSKSKSIIITTKKELNKIDGSYIKFKTNNNILLKKRLTSRGKTINGPASLDLKRKKFISSFLGVI</sequence>
<name>G1FLE5_ICHMU</name>
<dbReference type="SUPFAM" id="SSF50193">
    <property type="entry name" value="Ribosomal protein L14"/>
    <property type="match status" value="1"/>
</dbReference>
<dbReference type="SMART" id="SM01374">
    <property type="entry name" value="Ribosomal_L14"/>
    <property type="match status" value="1"/>
</dbReference>
<accession>G1FLE5</accession>
<reference evidence="4" key="1">
    <citation type="submission" date="2011-07" db="EMBL/GenBank/DDBJ databases">
        <authorList>
            <person name="Coyne R."/>
            <person name="Brami D."/>
            <person name="Johnson J."/>
            <person name="Hostetler J."/>
            <person name="Hannick L."/>
            <person name="Clark T."/>
            <person name="Cassidy-Hanley D."/>
            <person name="Inman J."/>
        </authorList>
    </citation>
    <scope>NUCLEOTIDE SEQUENCE</scope>
    <source>
        <strain evidence="4">G5</strain>
    </source>
</reference>
<protein>
    <submittedName>
        <fullName evidence="4">Ribosomal protein L14</fullName>
    </submittedName>
</protein>
<dbReference type="GO" id="GO:1990904">
    <property type="term" value="C:ribonucleoprotein complex"/>
    <property type="evidence" value="ECO:0007669"/>
    <property type="project" value="UniProtKB-KW"/>
</dbReference>
<dbReference type="RefSeq" id="YP_004841745.1">
    <property type="nucleotide sequence ID" value="NC_015981.1"/>
</dbReference>
<dbReference type="AlphaFoldDB" id="G1FLE5"/>
<proteinExistence type="inferred from homology"/>
<dbReference type="GO" id="GO:0006412">
    <property type="term" value="P:translation"/>
    <property type="evidence" value="ECO:0007669"/>
    <property type="project" value="InterPro"/>
</dbReference>
<dbReference type="EMBL" id="JN227086">
    <property type="protein sequence ID" value="AEL89287.1"/>
    <property type="molecule type" value="Genomic_DNA"/>
</dbReference>
<comment type="similarity">
    <text evidence="1">Belongs to the universal ribosomal protein uL14 family.</text>
</comment>
<keyword evidence="4" id="KW-0496">Mitochondrion</keyword>
<evidence type="ECO:0000256" key="1">
    <source>
        <dbReference type="ARBA" id="ARBA00010745"/>
    </source>
</evidence>
<dbReference type="GO" id="GO:0005840">
    <property type="term" value="C:ribosome"/>
    <property type="evidence" value="ECO:0007669"/>
    <property type="project" value="UniProtKB-KW"/>
</dbReference>
<organism evidence="4">
    <name type="scientific">Ichthyophthirius multifiliis</name>
    <name type="common">White spot disease agent</name>
    <name type="synonym">Ich</name>
    <dbReference type="NCBI Taxonomy" id="5932"/>
    <lineage>
        <taxon>Eukaryota</taxon>
        <taxon>Sar</taxon>
        <taxon>Alveolata</taxon>
        <taxon>Ciliophora</taxon>
        <taxon>Intramacronucleata</taxon>
        <taxon>Oligohymenophorea</taxon>
        <taxon>Hymenostomatida</taxon>
        <taxon>Ophryoglenina</taxon>
        <taxon>Ichthyophthirius</taxon>
    </lineage>
</organism>
<geneLocation type="mitochondrion" evidence="4"/>
<evidence type="ECO:0000313" key="4">
    <source>
        <dbReference type="EMBL" id="AEL89287.1"/>
    </source>
</evidence>
<keyword evidence="2 4" id="KW-0689">Ribosomal protein</keyword>
<dbReference type="HAMAP" id="MF_01367">
    <property type="entry name" value="Ribosomal_uL14"/>
    <property type="match status" value="1"/>
</dbReference>
<keyword evidence="3" id="KW-0687">Ribonucleoprotein</keyword>
<dbReference type="Pfam" id="PF00238">
    <property type="entry name" value="Ribosomal_L14"/>
    <property type="match status" value="1"/>
</dbReference>
<evidence type="ECO:0000256" key="2">
    <source>
        <dbReference type="ARBA" id="ARBA00022980"/>
    </source>
</evidence>
<dbReference type="InterPro" id="IPR036853">
    <property type="entry name" value="Ribosomal_uL14_sf"/>
</dbReference>